<sequence length="370" mass="40678">MNKGPTTRCLPAQREQQQKQKQAPLDGRMGGRCVEPSAAHRWPAQAGNASASSSIISPLKARPSRQPRLSFFFFAPSFASPPISPLFLVLQPLFSLFSCAPFSVGYTPAIPSPQTLGRPFRLRCPPAAPRRTSAAWLLPSLSCKTLSAQVHQSHRTAAQADSAGHATPQPSWAPASFSSAMSSSKSSSPSVLSVSLSNASSTPAAPHPQSALHPYHSNSYGRRKSSTSPRPVPAMGPQQQLSHHYQYSHHHHQQQYPQANNSNHHQQMQMHQHQQKNHYNHHQQLPSHHAATAAAASSSSSSSSAFQSCQCKCSQCDPNYYTIPLHLLFAGEVEYVCRDCQFSTLSYQTVQDHEGSSGHRRWYNYPQYPQ</sequence>
<feature type="region of interest" description="Disordered" evidence="1">
    <location>
        <begin position="154"/>
        <end position="296"/>
    </location>
</feature>
<reference evidence="3" key="1">
    <citation type="submission" date="2022-07" db="EMBL/GenBank/DDBJ databases">
        <title>Phylogenomic reconstructions and comparative analyses of Kickxellomycotina fungi.</title>
        <authorList>
            <person name="Reynolds N.K."/>
            <person name="Stajich J.E."/>
            <person name="Barry K."/>
            <person name="Grigoriev I.V."/>
            <person name="Crous P."/>
            <person name="Smith M.E."/>
        </authorList>
    </citation>
    <scope>NUCLEOTIDE SEQUENCE</scope>
    <source>
        <strain evidence="3">NRRL 3115</strain>
    </source>
</reference>
<evidence type="ECO:0000313" key="3">
    <source>
        <dbReference type="EMBL" id="KAJ2674193.1"/>
    </source>
</evidence>
<dbReference type="EMBL" id="JANBTW010000059">
    <property type="protein sequence ID" value="KAJ2674193.1"/>
    <property type="molecule type" value="Genomic_DNA"/>
</dbReference>
<accession>A0A9W8G6M7</accession>
<gene>
    <name evidence="3" type="ORF">GGI25_004410</name>
</gene>
<feature type="transmembrane region" description="Helical" evidence="2">
    <location>
        <begin position="69"/>
        <end position="90"/>
    </location>
</feature>
<feature type="compositionally biased region" description="Low complexity" evidence="1">
    <location>
        <begin position="254"/>
        <end position="272"/>
    </location>
</feature>
<name>A0A9W8G6M7_9FUNG</name>
<feature type="compositionally biased region" description="Low complexity" evidence="1">
    <location>
        <begin position="168"/>
        <end position="204"/>
    </location>
</feature>
<feature type="region of interest" description="Disordered" evidence="1">
    <location>
        <begin position="1"/>
        <end position="42"/>
    </location>
</feature>
<dbReference type="Proteomes" id="UP001151518">
    <property type="component" value="Unassembled WGS sequence"/>
</dbReference>
<keyword evidence="2" id="KW-0472">Membrane</keyword>
<organism evidence="3 4">
    <name type="scientific">Coemansia spiralis</name>
    <dbReference type="NCBI Taxonomy" id="417178"/>
    <lineage>
        <taxon>Eukaryota</taxon>
        <taxon>Fungi</taxon>
        <taxon>Fungi incertae sedis</taxon>
        <taxon>Zoopagomycota</taxon>
        <taxon>Kickxellomycotina</taxon>
        <taxon>Kickxellomycetes</taxon>
        <taxon>Kickxellales</taxon>
        <taxon>Kickxellaceae</taxon>
        <taxon>Coemansia</taxon>
    </lineage>
</organism>
<evidence type="ECO:0000313" key="4">
    <source>
        <dbReference type="Proteomes" id="UP001151518"/>
    </source>
</evidence>
<comment type="caution">
    <text evidence="3">The sequence shown here is derived from an EMBL/GenBank/DDBJ whole genome shotgun (WGS) entry which is preliminary data.</text>
</comment>
<feature type="compositionally biased region" description="Low complexity" evidence="1">
    <location>
        <begin position="282"/>
        <end position="296"/>
    </location>
</feature>
<keyword evidence="2" id="KW-0812">Transmembrane</keyword>
<protein>
    <submittedName>
        <fullName evidence="3">Uncharacterized protein</fullName>
    </submittedName>
</protein>
<dbReference type="AlphaFoldDB" id="A0A9W8G6M7"/>
<evidence type="ECO:0000256" key="2">
    <source>
        <dbReference type="SAM" id="Phobius"/>
    </source>
</evidence>
<evidence type="ECO:0000256" key="1">
    <source>
        <dbReference type="SAM" id="MobiDB-lite"/>
    </source>
</evidence>
<proteinExistence type="predicted"/>
<dbReference type="OrthoDB" id="5562568at2759"/>
<keyword evidence="2" id="KW-1133">Transmembrane helix</keyword>